<accession>A0A510JPK0</accession>
<proteinExistence type="predicted"/>
<evidence type="ECO:0000313" key="2">
    <source>
        <dbReference type="EMBL" id="BBM40285.1"/>
    </source>
</evidence>
<dbReference type="InterPro" id="IPR025406">
    <property type="entry name" value="DUF4132"/>
</dbReference>
<dbReference type="RefSeq" id="WP_018451526.1">
    <property type="nucleotide sequence ID" value="NZ_AP019827.1"/>
</dbReference>
<dbReference type="Pfam" id="PF13569">
    <property type="entry name" value="DUF4132"/>
    <property type="match status" value="1"/>
</dbReference>
<dbReference type="EMBL" id="AP019827">
    <property type="protein sequence ID" value="BBM40285.1"/>
    <property type="molecule type" value="Genomic_DNA"/>
</dbReference>
<dbReference type="KEGG" id="lsz:JCM16776_0505"/>
<dbReference type="OrthoDB" id="4770574at2"/>
<protein>
    <recommendedName>
        <fullName evidence="1">DUF4132 domain-containing protein</fullName>
    </recommendedName>
</protein>
<feature type="domain" description="DUF4132" evidence="1">
    <location>
        <begin position="857"/>
        <end position="1034"/>
    </location>
</feature>
<keyword evidence="3" id="KW-1185">Reference proteome</keyword>
<dbReference type="Proteomes" id="UP000322617">
    <property type="component" value="Chromosome"/>
</dbReference>
<dbReference type="AlphaFoldDB" id="A0A510JPK0"/>
<evidence type="ECO:0000259" key="1">
    <source>
        <dbReference type="Pfam" id="PF13569"/>
    </source>
</evidence>
<dbReference type="STRING" id="1122172.GCA_000373045_01913"/>
<sequence>MTEEEMIENLVESAKKEHIRNEIRDLLNDKIKEAVNIHKKDLKYISNLEMEEFMEKDEFLESGAGKLLIKYFKYMYNNFPDELSYQFSNFPLKYKIYKILDFSCEFVKRDFESNFEIKNKEHFWNNCKYFFKYFQDLTDEYIRSYDSYSNNFLIKLGILIIVKNIETVNMGGNENRDEIKILDNIFINYIANKINENGMTIMFERYLDDGNFNKYFQNMEMLNIGKTRKYLEKKFFEIIIENQKISSIVNEGIKLFIMFSNIEFSSTVNNNYCRNKLFEKIMENFKKYDFSQGQKIYLLVNYGINIIFENFEDSKAMYSLFQDTIKEDLENTKKILDYNLNEKKLRYSFLLHFLIRENLIDENEKNKFIKKSENIIIGNLKEIFEMKAWEWYPAKFRNLDFLKEEDINWENIFVNCLGSKSTVILAKKDKIILSLFKYSNMYKKVFQFLTNCIKKVNLFKNLFTKYGILYGISDLESIMDELWNYGFPISFINEKYFEYIEKTGFNGENNNIWIKFLHKHKKELYESFENDKISNENIENYVKILYSKDNGFDYAKLAGLLVNAERHLKNEIEEILRNKMDKKGVRDKLEKIAEDKNSDAEYIAQKLIKYWNNIKAQEEIENLGDLKKIIEYADSLCLEKHEENAIFNTEVDYNSVRIRDSSQRMPSKLIKYYISEYILSKDIKSMEICNKIEEISQREDLRRFIEKIFERWKVHKFNPKYKNIFVPLIRTASLEQISEMIGVVDMLVSEYNKVTVAAYGIRVLTLRREVKEVGVLLNGFSLNYKDKRIRVAADEALEIIAEREGLSRDELNDILVPDFGFEMDRSKVFEYGEKRIKAILNIKEEPQRIILYDKNNKVMKSFPRINKKKNGVYVILEKHKKEIKYIKKQLRGISLVQKDNLLKALFTQRKWTAKKWNEIFIKNPIMQKFAIFLVWKEIDDKNKIINTFKYTENGAFETIDEKKYEINKDNYINLLYLPQISNNGQKYWKKYFKDNKLHQPINQLNMTIYKLTEEKQEKIEILDYNNKKFFAKELRKQNLKLNFEMNSENDGMIYGNHYYDENTDITAVILTSSFFPREYSKMIQIEKIFFFKGNTSIQYKNILKNQNIKFLKLKDVPDRIISLACYMAEILLGNEKEKN</sequence>
<organism evidence="2 3">
    <name type="scientific">Leptotrichia shahii</name>
    <dbReference type="NCBI Taxonomy" id="157691"/>
    <lineage>
        <taxon>Bacteria</taxon>
        <taxon>Fusobacteriati</taxon>
        <taxon>Fusobacteriota</taxon>
        <taxon>Fusobacteriia</taxon>
        <taxon>Fusobacteriales</taxon>
        <taxon>Leptotrichiaceae</taxon>
        <taxon>Leptotrichia</taxon>
    </lineage>
</organism>
<gene>
    <name evidence="2" type="ORF">JCM16776_0505</name>
</gene>
<evidence type="ECO:0000313" key="3">
    <source>
        <dbReference type="Proteomes" id="UP000322617"/>
    </source>
</evidence>
<reference evidence="2 3" key="1">
    <citation type="submission" date="2019-07" db="EMBL/GenBank/DDBJ databases">
        <title>Complete Genome Sequence of Leptotrichia shahii Strain JCM 16776.</title>
        <authorList>
            <person name="Watanabe S."/>
            <person name="Cui L."/>
        </authorList>
    </citation>
    <scope>NUCLEOTIDE SEQUENCE [LARGE SCALE GENOMIC DNA]</scope>
    <source>
        <strain evidence="2 3">JCM16776</strain>
    </source>
</reference>
<name>A0A510JPK0_9FUSO</name>